<organism evidence="1 2">
    <name type="scientific">Hygrophoropsis aurantiaca</name>
    <dbReference type="NCBI Taxonomy" id="72124"/>
    <lineage>
        <taxon>Eukaryota</taxon>
        <taxon>Fungi</taxon>
        <taxon>Dikarya</taxon>
        <taxon>Basidiomycota</taxon>
        <taxon>Agaricomycotina</taxon>
        <taxon>Agaricomycetes</taxon>
        <taxon>Agaricomycetidae</taxon>
        <taxon>Boletales</taxon>
        <taxon>Coniophorineae</taxon>
        <taxon>Hygrophoropsidaceae</taxon>
        <taxon>Hygrophoropsis</taxon>
    </lineage>
</organism>
<gene>
    <name evidence="1" type="ORF">BJ138DRAFT_888206</name>
</gene>
<accession>A0ACB7ZUM6</accession>
<proteinExistence type="predicted"/>
<evidence type="ECO:0000313" key="2">
    <source>
        <dbReference type="Proteomes" id="UP000790377"/>
    </source>
</evidence>
<dbReference type="EMBL" id="MU268402">
    <property type="protein sequence ID" value="KAH7904651.1"/>
    <property type="molecule type" value="Genomic_DNA"/>
</dbReference>
<protein>
    <submittedName>
        <fullName evidence="1">Kinase-like domain-containing protein</fullName>
    </submittedName>
</protein>
<evidence type="ECO:0000313" key="1">
    <source>
        <dbReference type="EMBL" id="KAH7904651.1"/>
    </source>
</evidence>
<sequence length="529" mass="59797">MEGGTPDTQCIDTPSQSSCNSAPSLRRKAKKISLRLVPPALNTVPSESSPLRRNSPEIGDPELLAPVLAKQRQTYIDLAHQLTGFSTDPFIEETTDKNPVISVSHDGFQKSRAIASNASRSFGVPSTWERGAIFNINDRPFKLGYEIGSGGFGVVWSATSVGTRHQQPEEVAIKVTNKLDLLYDRINAMTPTRVFIDDHAMDSAKDQVQKEFQVLRKITEAESPFLTPLLRAFSDEDNFYYIMRQYPGNLGQFLRSRMVKTIKPSQIEIWMAELVLAMQELHEMNIVHRDLKPDNILISPSGHLCVADFGLALEMDLGLHERLEDAILSGSAGTYGYMAPEMRGDYDYKVDHYAVGLVMLEMCLATGEPWYGKNDPIRDLPEPRNLVSRLPQFDARELLYKLLDTNARERPSWDAVREMAFFHNIDWDMIERRQYNTHYSPCIHPERMRNPARTLKGTYERLGPAIDHLKKLVCEKALRGIGPGALDIDFTCPQLIRYDQQHGLSCRLLGKGKCFYQVDAFSGTDKFHG</sequence>
<name>A0ACB7ZUM6_9AGAM</name>
<reference evidence="1" key="1">
    <citation type="journal article" date="2021" name="New Phytol.">
        <title>Evolutionary innovations through gain and loss of genes in the ectomycorrhizal Boletales.</title>
        <authorList>
            <person name="Wu G."/>
            <person name="Miyauchi S."/>
            <person name="Morin E."/>
            <person name="Kuo A."/>
            <person name="Drula E."/>
            <person name="Varga T."/>
            <person name="Kohler A."/>
            <person name="Feng B."/>
            <person name="Cao Y."/>
            <person name="Lipzen A."/>
            <person name="Daum C."/>
            <person name="Hundley H."/>
            <person name="Pangilinan J."/>
            <person name="Johnson J."/>
            <person name="Barry K."/>
            <person name="LaButti K."/>
            <person name="Ng V."/>
            <person name="Ahrendt S."/>
            <person name="Min B."/>
            <person name="Choi I.G."/>
            <person name="Park H."/>
            <person name="Plett J.M."/>
            <person name="Magnuson J."/>
            <person name="Spatafora J.W."/>
            <person name="Nagy L.G."/>
            <person name="Henrissat B."/>
            <person name="Grigoriev I.V."/>
            <person name="Yang Z.L."/>
            <person name="Xu J."/>
            <person name="Martin F.M."/>
        </authorList>
    </citation>
    <scope>NUCLEOTIDE SEQUENCE</scope>
    <source>
        <strain evidence="1">ATCC 28755</strain>
    </source>
</reference>
<dbReference type="Proteomes" id="UP000790377">
    <property type="component" value="Unassembled WGS sequence"/>
</dbReference>
<comment type="caution">
    <text evidence="1">The sequence shown here is derived from an EMBL/GenBank/DDBJ whole genome shotgun (WGS) entry which is preliminary data.</text>
</comment>
<keyword evidence="2" id="KW-1185">Reference proteome</keyword>